<reference evidence="11" key="1">
    <citation type="submission" date="2023-05" db="EMBL/GenBank/DDBJ databases">
        <title>Comparative genomics of Bacillaceae isolates and their secondary metabolite potential.</title>
        <authorList>
            <person name="Song L."/>
            <person name="Nielsen L.J."/>
            <person name="Mohite O."/>
            <person name="Xu X."/>
            <person name="Weber T."/>
            <person name="Kovacs A.T."/>
        </authorList>
    </citation>
    <scope>NUCLEOTIDE SEQUENCE</scope>
    <source>
        <strain evidence="11">XLM17</strain>
    </source>
</reference>
<keyword evidence="4" id="KW-1003">Cell membrane</keyword>
<dbReference type="GO" id="GO:0006865">
    <property type="term" value="P:amino acid transport"/>
    <property type="evidence" value="ECO:0007669"/>
    <property type="project" value="UniProtKB-KW"/>
</dbReference>
<evidence type="ECO:0000256" key="4">
    <source>
        <dbReference type="ARBA" id="ARBA00022475"/>
    </source>
</evidence>
<dbReference type="KEGG" id="nnv:QNH39_18080"/>
<dbReference type="PANTHER" id="PTHR30614">
    <property type="entry name" value="MEMBRANE COMPONENT OF AMINO ACID ABC TRANSPORTER"/>
    <property type="match status" value="1"/>
</dbReference>
<dbReference type="FunFam" id="1.10.3720.10:FF:000033">
    <property type="entry name" value="Polar amino acid ABC transporter permease"/>
    <property type="match status" value="1"/>
</dbReference>
<comment type="subcellular location">
    <subcellularLocation>
        <location evidence="1 9">Cell membrane</location>
        <topology evidence="1 9">Multi-pass membrane protein</topology>
    </subcellularLocation>
</comment>
<dbReference type="Gene3D" id="1.10.3720.10">
    <property type="entry name" value="MetI-like"/>
    <property type="match status" value="1"/>
</dbReference>
<comment type="similarity">
    <text evidence="2">Belongs to the binding-protein-dependent transport system permease family. HisMQ subfamily.</text>
</comment>
<evidence type="ECO:0000256" key="1">
    <source>
        <dbReference type="ARBA" id="ARBA00004651"/>
    </source>
</evidence>
<evidence type="ECO:0000259" key="10">
    <source>
        <dbReference type="PROSITE" id="PS50928"/>
    </source>
</evidence>
<dbReference type="PROSITE" id="PS50928">
    <property type="entry name" value="ABC_TM1"/>
    <property type="match status" value="1"/>
</dbReference>
<evidence type="ECO:0000256" key="5">
    <source>
        <dbReference type="ARBA" id="ARBA00022692"/>
    </source>
</evidence>
<dbReference type="GO" id="GO:0043190">
    <property type="term" value="C:ATP-binding cassette (ABC) transporter complex"/>
    <property type="evidence" value="ECO:0007669"/>
    <property type="project" value="InterPro"/>
</dbReference>
<accession>A0AA95MK07</accession>
<keyword evidence="6" id="KW-0029">Amino-acid transport</keyword>
<dbReference type="GO" id="GO:0022857">
    <property type="term" value="F:transmembrane transporter activity"/>
    <property type="evidence" value="ECO:0007669"/>
    <property type="project" value="InterPro"/>
</dbReference>
<evidence type="ECO:0000256" key="9">
    <source>
        <dbReference type="RuleBase" id="RU363032"/>
    </source>
</evidence>
<feature type="domain" description="ABC transmembrane type-1" evidence="10">
    <location>
        <begin position="19"/>
        <end position="208"/>
    </location>
</feature>
<name>A0AA95MK07_9BACI</name>
<dbReference type="SUPFAM" id="SSF161098">
    <property type="entry name" value="MetI-like"/>
    <property type="match status" value="1"/>
</dbReference>
<feature type="transmembrane region" description="Helical" evidence="9">
    <location>
        <begin position="186"/>
        <end position="207"/>
    </location>
</feature>
<dbReference type="NCBIfam" id="TIGR01726">
    <property type="entry name" value="HEQRo_perm_3TM"/>
    <property type="match status" value="1"/>
</dbReference>
<keyword evidence="8 9" id="KW-0472">Membrane</keyword>
<keyword evidence="5 9" id="KW-0812">Transmembrane</keyword>
<keyword evidence="3 9" id="KW-0813">Transport</keyword>
<dbReference type="RefSeq" id="WP_066089603.1">
    <property type="nucleotide sequence ID" value="NZ_CP126114.1"/>
</dbReference>
<dbReference type="PANTHER" id="PTHR30614:SF20">
    <property type="entry name" value="GLUTAMINE TRANSPORT SYSTEM PERMEASE PROTEIN GLNP"/>
    <property type="match status" value="1"/>
</dbReference>
<protein>
    <submittedName>
        <fullName evidence="11">Amino acid ABC transporter permease</fullName>
    </submittedName>
</protein>
<evidence type="ECO:0000256" key="8">
    <source>
        <dbReference type="ARBA" id="ARBA00023136"/>
    </source>
</evidence>
<keyword evidence="7 9" id="KW-1133">Transmembrane helix</keyword>
<dbReference type="InterPro" id="IPR000515">
    <property type="entry name" value="MetI-like"/>
</dbReference>
<dbReference type="Pfam" id="PF00528">
    <property type="entry name" value="BPD_transp_1"/>
    <property type="match status" value="1"/>
</dbReference>
<dbReference type="Proteomes" id="UP001178288">
    <property type="component" value="Chromosome"/>
</dbReference>
<evidence type="ECO:0000256" key="3">
    <source>
        <dbReference type="ARBA" id="ARBA00022448"/>
    </source>
</evidence>
<proteinExistence type="inferred from homology"/>
<dbReference type="CDD" id="cd06261">
    <property type="entry name" value="TM_PBP2"/>
    <property type="match status" value="1"/>
</dbReference>
<evidence type="ECO:0000256" key="2">
    <source>
        <dbReference type="ARBA" id="ARBA00010072"/>
    </source>
</evidence>
<dbReference type="AlphaFoldDB" id="A0AA95MK07"/>
<dbReference type="InterPro" id="IPR010065">
    <property type="entry name" value="AA_ABC_transptr_permease_3TM"/>
</dbReference>
<evidence type="ECO:0000256" key="6">
    <source>
        <dbReference type="ARBA" id="ARBA00022970"/>
    </source>
</evidence>
<evidence type="ECO:0000313" key="11">
    <source>
        <dbReference type="EMBL" id="WHY84557.1"/>
    </source>
</evidence>
<dbReference type="InterPro" id="IPR043429">
    <property type="entry name" value="ArtM/GltK/GlnP/TcyL/YhdX-like"/>
</dbReference>
<evidence type="ECO:0000313" key="12">
    <source>
        <dbReference type="Proteomes" id="UP001178288"/>
    </source>
</evidence>
<gene>
    <name evidence="11" type="ORF">QNH39_18080</name>
</gene>
<dbReference type="EMBL" id="CP126114">
    <property type="protein sequence ID" value="WHY84557.1"/>
    <property type="molecule type" value="Genomic_DNA"/>
</dbReference>
<sequence length="219" mass="24375">MNLDFTQFIPSMPYILKGILVTLQIVLLAGVLGFALGIILSLFKISSVKILNWVADVYTSIFRGTPLVLQLMLIYYGSPQLIGYQIEPYTAAILSFALNSGAYISEIIRAGILAVDKGQQEAAMALGVPYRKMMWDIILPQALKNILPALMNEFITLTKESAIVTTIGVMDIMRRSYQVGAENYSFFEPLLIAGLIYYLMVITLTFLGKALEGRMRRSD</sequence>
<keyword evidence="12" id="KW-1185">Reference proteome</keyword>
<dbReference type="InterPro" id="IPR035906">
    <property type="entry name" value="MetI-like_sf"/>
</dbReference>
<organism evidence="11 12">
    <name type="scientific">Neobacillus novalis</name>
    <dbReference type="NCBI Taxonomy" id="220687"/>
    <lineage>
        <taxon>Bacteria</taxon>
        <taxon>Bacillati</taxon>
        <taxon>Bacillota</taxon>
        <taxon>Bacilli</taxon>
        <taxon>Bacillales</taxon>
        <taxon>Bacillaceae</taxon>
        <taxon>Neobacillus</taxon>
    </lineage>
</organism>
<evidence type="ECO:0000256" key="7">
    <source>
        <dbReference type="ARBA" id="ARBA00022989"/>
    </source>
</evidence>
<feature type="transmembrane region" description="Helical" evidence="9">
    <location>
        <begin position="20"/>
        <end position="43"/>
    </location>
</feature>